<comment type="subunit">
    <text evidence="5">F-type ATPases have 2 components, CF(1) - the catalytic core - and CF(0) - the membrane proton channel. CF(1) has five subunits: alpha(3), beta(3), gamma(1), delta(1), epsilon(1). CF(0) has three main subunits: a, b and c.</text>
</comment>
<reference evidence="17 18" key="1">
    <citation type="journal article" date="2021" name="bioRxiv">
        <title>Chromosome-scale and haplotype-resolved genome assembly of a tetraploid potato cultivar.</title>
        <authorList>
            <person name="Sun H."/>
            <person name="Jiao W.-B."/>
            <person name="Krause K."/>
            <person name="Campoy J.A."/>
            <person name="Goel M."/>
            <person name="Folz-Donahue K."/>
            <person name="Kukat C."/>
            <person name="Huettel B."/>
            <person name="Schneeberger K."/>
        </authorList>
    </citation>
    <scope>NUCLEOTIDE SEQUENCE [LARGE SCALE GENOMIC DNA]</scope>
    <source>
        <strain evidence="17">SolTubOtavaFocal</strain>
        <tissue evidence="17">Leaves</tissue>
    </source>
</reference>
<evidence type="ECO:0000256" key="14">
    <source>
        <dbReference type="SAM" id="MobiDB-lite"/>
    </source>
</evidence>
<evidence type="ECO:0000256" key="7">
    <source>
        <dbReference type="ARBA" id="ARBA00022547"/>
    </source>
</evidence>
<keyword evidence="13 15" id="KW-0472">Membrane</keyword>
<keyword evidence="7" id="KW-0138">CF(0)</keyword>
<keyword evidence="11" id="KW-0406">Ion transport</keyword>
<proteinExistence type="inferred from homology"/>
<dbReference type="EMBL" id="JAIVGD010000019">
    <property type="protein sequence ID" value="KAH0751170.1"/>
    <property type="molecule type" value="Genomic_DNA"/>
</dbReference>
<feature type="region of interest" description="Disordered" evidence="14">
    <location>
        <begin position="890"/>
        <end position="928"/>
    </location>
</feature>
<evidence type="ECO:0000256" key="1">
    <source>
        <dbReference type="ARBA" id="ARBA00002351"/>
    </source>
</evidence>
<keyword evidence="8 15" id="KW-0812">Transmembrane</keyword>
<dbReference type="CDD" id="cd18182">
    <property type="entry name" value="ATP-synt_Fo_c_ATP5G3"/>
    <property type="match status" value="1"/>
</dbReference>
<evidence type="ECO:0000256" key="4">
    <source>
        <dbReference type="ARBA" id="ARBA00006704"/>
    </source>
</evidence>
<organism evidence="17 18">
    <name type="scientific">Solanum tuberosum</name>
    <name type="common">Potato</name>
    <dbReference type="NCBI Taxonomy" id="4113"/>
    <lineage>
        <taxon>Eukaryota</taxon>
        <taxon>Viridiplantae</taxon>
        <taxon>Streptophyta</taxon>
        <taxon>Embryophyta</taxon>
        <taxon>Tracheophyta</taxon>
        <taxon>Spermatophyta</taxon>
        <taxon>Magnoliopsida</taxon>
        <taxon>eudicotyledons</taxon>
        <taxon>Gunneridae</taxon>
        <taxon>Pentapetalae</taxon>
        <taxon>asterids</taxon>
        <taxon>lamiids</taxon>
        <taxon>Solanales</taxon>
        <taxon>Solanaceae</taxon>
        <taxon>Solanoideae</taxon>
        <taxon>Solaneae</taxon>
        <taxon>Solanum</taxon>
    </lineage>
</organism>
<evidence type="ECO:0000313" key="17">
    <source>
        <dbReference type="EMBL" id="KAH0751170.1"/>
    </source>
</evidence>
<keyword evidence="6" id="KW-0813">Transport</keyword>
<evidence type="ECO:0000259" key="16">
    <source>
        <dbReference type="Pfam" id="PF00137"/>
    </source>
</evidence>
<evidence type="ECO:0000256" key="5">
    <source>
        <dbReference type="ARBA" id="ARBA00011648"/>
    </source>
</evidence>
<evidence type="ECO:0000256" key="9">
    <source>
        <dbReference type="ARBA" id="ARBA00022781"/>
    </source>
</evidence>
<keyword evidence="10 15" id="KW-1133">Transmembrane helix</keyword>
<evidence type="ECO:0000313" key="18">
    <source>
        <dbReference type="Proteomes" id="UP000826656"/>
    </source>
</evidence>
<dbReference type="InterPro" id="IPR035921">
    <property type="entry name" value="F/V-ATP_Csub_sf"/>
</dbReference>
<keyword evidence="12" id="KW-0446">Lipid-binding</keyword>
<evidence type="ECO:0000256" key="2">
    <source>
        <dbReference type="ARBA" id="ARBA00004141"/>
    </source>
</evidence>
<evidence type="ECO:0000256" key="11">
    <source>
        <dbReference type="ARBA" id="ARBA00023065"/>
    </source>
</evidence>
<dbReference type="Gene3D" id="1.20.20.10">
    <property type="entry name" value="F1F0 ATP synthase subunit C"/>
    <property type="match status" value="1"/>
</dbReference>
<evidence type="ECO:0000256" key="3">
    <source>
        <dbReference type="ARBA" id="ARBA00004325"/>
    </source>
</evidence>
<dbReference type="Pfam" id="PF00137">
    <property type="entry name" value="ATP-synt_C"/>
    <property type="match status" value="1"/>
</dbReference>
<sequence>MNYLLKERKEVESDSVSVHHRDSEVAVSVAVFDDVDVSNREDQGRYAPESKKFQNPGLSSIATYSKTKTAATLASVCSYSEDRGIPGGRDRPRLRPNSHLRHTRIDREPKEGLEKGKRHLNLIAPFLVPERKSIASLGVSDKSTPARVVAGELRISCLQGSVQVGERITSQASHLEHRDARIKAFCQRAKAIAQERGFSPGKCDAVKDAADYVAGDVKDMPAASQLRFLTRLRRDLENGNSETWGLIEREVRRWRPGSARNQKGLGARWSKEREGPASGTEPPDERSTELHPYSPGLCTSLSPGGWPPILDLPISKKIPGSIWFSIKSPFNGSLNYVRGIALLSNGKRASPRKCPARLNPSSERIVELQSDIWAKLGELMPNKSAQEVLEAAEVLHGESNDIDFLDSLLKDLNQNGVAGEAYKDAVDLVKDLVSSPLEQFEIIPLIPMKIGNLYFSFTNPSLFMLLTLSLVLLLVYFVTKKGGGNSVPNAWQSLVELIYDFVLNPSWSIPSLCFRDRSCASPYFIAVIAPVPEGISGIVGSSRSLPWNAVREPGAIELFHNPRRRIGLFTSIITSRWEMELRSRCEPTYEWNFVDKQIPQKKQQTSQRTACLILLPFGTPIFSEIAWSELEQQIREQERISQLIQQQPFFLGNFHMRSRALPSRIKSYLSSTFVAFCSFGLAISFLVLSFKLLSILGISSHSVRSASWCRPLSYLSIPIHLYLSYSTTSLLQGASKALLLKRSLRSFTRFPAARSYLTASMIDVYNIWLTFEFVVGESEKDSFWLSHLLTLSALAIYRVKVDPKSGVLSGLLLMGFRPLGQVHGVYHQKSIATALFTKELGLRAMSYNTYARRKNALMGGYAKEGESLACLVCLEPGLADGNGISGNAVKGEGAKEANSNEESFRGVTPSRKSTFHTRQSSDRGEEAEHNRFCGTRCAGIAKAGMSSQRSNKLLDRLKLKGEREMTLVVEYPEEGLDFSVMIAFCTPTKNLRDGTMTHGSVASLFRYTALRAERININLSEYEEESEIVVRSLSSNPQMCIFECFSRSPISQYQYFGCSSRYSYLKNELTKRLFTEIVVVSVVARISHDWVGVKSTACLAYALHEHLNVQDKKNEGKNRRGECSRRENRAATIASAGAAIGIGNVLSSSIHSVARNPSLAKQLFGYAILGFALTEAIASFAPMMAFLISFVFQWEEDRWERAEREQSKFQWWAVFAVPFHRLFLGKSRSNRSQGAVERDLHVLASLISFSMSGHLSNAFLLSGLSLPA</sequence>
<name>A0ABQ7UNG2_SOLTU</name>
<dbReference type="PROSITE" id="PS00605">
    <property type="entry name" value="ATPASE_C"/>
    <property type="match status" value="1"/>
</dbReference>
<evidence type="ECO:0000256" key="12">
    <source>
        <dbReference type="ARBA" id="ARBA00023121"/>
    </source>
</evidence>
<comment type="similarity">
    <text evidence="4">Belongs to the ATPase C chain family.</text>
</comment>
<keyword evidence="18" id="KW-1185">Reference proteome</keyword>
<dbReference type="PANTHER" id="PTHR10031">
    <property type="entry name" value="ATP SYNTHASE LIPID-BINDING PROTEIN, MITOCHONDRIAL"/>
    <property type="match status" value="1"/>
</dbReference>
<dbReference type="PRINTS" id="PR00124">
    <property type="entry name" value="ATPASEC"/>
</dbReference>
<feature type="transmembrane region" description="Helical" evidence="15">
    <location>
        <begin position="1163"/>
        <end position="1189"/>
    </location>
</feature>
<comment type="subcellular location">
    <subcellularLocation>
        <location evidence="2">Membrane</location>
        <topology evidence="2">Multi-pass membrane protein</topology>
    </subcellularLocation>
    <subcellularLocation>
        <location evidence="3">Mitochondrion membrane</location>
    </subcellularLocation>
</comment>
<gene>
    <name evidence="17" type="ORF">KY290_030402</name>
</gene>
<feature type="domain" description="V-ATPase proteolipid subunit C-like" evidence="16">
    <location>
        <begin position="1131"/>
        <end position="1188"/>
    </location>
</feature>
<dbReference type="InterPro" id="IPR038662">
    <property type="entry name" value="ATP_synth_F0_csu_sf"/>
</dbReference>
<accession>A0ABQ7UNG2</accession>
<evidence type="ECO:0000256" key="13">
    <source>
        <dbReference type="ARBA" id="ARBA00023136"/>
    </source>
</evidence>
<comment type="caution">
    <text evidence="17">The sequence shown here is derived from an EMBL/GenBank/DDBJ whole genome shotgun (WGS) entry which is preliminary data.</text>
</comment>
<feature type="compositionally biased region" description="Basic and acidic residues" evidence="14">
    <location>
        <begin position="919"/>
        <end position="928"/>
    </location>
</feature>
<dbReference type="PANTHER" id="PTHR10031:SF57">
    <property type="entry name" value="ATP SYNTHASE SUBUNIT 9, MITOCHONDRIAL"/>
    <property type="match status" value="1"/>
</dbReference>
<comment type="function">
    <text evidence="1">This protein is one of the chains of the nonenzymatic membrane component (F0) of mitochondrial ATPase.</text>
</comment>
<dbReference type="InterPro" id="IPR002379">
    <property type="entry name" value="ATPase_proteolipid_c-like_dom"/>
</dbReference>
<evidence type="ECO:0000256" key="8">
    <source>
        <dbReference type="ARBA" id="ARBA00022692"/>
    </source>
</evidence>
<evidence type="ECO:0000256" key="10">
    <source>
        <dbReference type="ARBA" id="ARBA00022989"/>
    </source>
</evidence>
<protein>
    <recommendedName>
        <fullName evidence="16">V-ATPase proteolipid subunit C-like domain-containing protein</fullName>
    </recommendedName>
</protein>
<feature type="transmembrane region" description="Helical" evidence="15">
    <location>
        <begin position="667"/>
        <end position="692"/>
    </location>
</feature>
<keyword evidence="9" id="KW-0375">Hydrogen ion transport</keyword>
<dbReference type="InterPro" id="IPR000454">
    <property type="entry name" value="ATP_synth_F0_csu"/>
</dbReference>
<evidence type="ECO:0000256" key="6">
    <source>
        <dbReference type="ARBA" id="ARBA00022448"/>
    </source>
</evidence>
<dbReference type="InterPro" id="IPR020537">
    <property type="entry name" value="ATP_synth_F0_csu_DDCD_BS"/>
</dbReference>
<dbReference type="SUPFAM" id="SSF81333">
    <property type="entry name" value="F1F0 ATP synthase subunit C"/>
    <property type="match status" value="1"/>
</dbReference>
<feature type="region of interest" description="Disordered" evidence="14">
    <location>
        <begin position="258"/>
        <end position="294"/>
    </location>
</feature>
<feature type="transmembrane region" description="Helical" evidence="15">
    <location>
        <begin position="453"/>
        <end position="478"/>
    </location>
</feature>
<dbReference type="Proteomes" id="UP000826656">
    <property type="component" value="Unassembled WGS sequence"/>
</dbReference>
<evidence type="ECO:0000256" key="15">
    <source>
        <dbReference type="SAM" id="Phobius"/>
    </source>
</evidence>